<proteinExistence type="predicted"/>
<organism evidence="1 2">
    <name type="scientific">Actinomadura rugatobispora</name>
    <dbReference type="NCBI Taxonomy" id="1994"/>
    <lineage>
        <taxon>Bacteria</taxon>
        <taxon>Bacillati</taxon>
        <taxon>Actinomycetota</taxon>
        <taxon>Actinomycetes</taxon>
        <taxon>Streptosporangiales</taxon>
        <taxon>Thermomonosporaceae</taxon>
        <taxon>Actinomadura</taxon>
    </lineage>
</organism>
<evidence type="ECO:0000313" key="1">
    <source>
        <dbReference type="EMBL" id="MFC5749739.1"/>
    </source>
</evidence>
<dbReference type="Proteomes" id="UP001596074">
    <property type="component" value="Unassembled WGS sequence"/>
</dbReference>
<name>A0ABW1A6A1_9ACTN</name>
<protein>
    <submittedName>
        <fullName evidence="1">Uncharacterized protein</fullName>
    </submittedName>
</protein>
<sequence>MSMSTRWAEVDCDFGVWLLLPREIPPDLWPDDLSWAMDQAQAVWDDSGLRHRRRDVKNLVTLLLNYRSFMAGRAWSHMAYLHMPDPRMEPLAASVSVWRAQGERDDALRFYTGADLPGTDGPPEVAEFPTEHLGAGLRAMSRPATLRPSADAEEASATVLSYAWRVEDDTDVSLFLLSPDAARLREAVPDVDAFARGIRVVPDPEGEGAADEEEDEVLIEAPSYLHVLDRMEELTGEG</sequence>
<comment type="caution">
    <text evidence="1">The sequence shown here is derived from an EMBL/GenBank/DDBJ whole genome shotgun (WGS) entry which is preliminary data.</text>
</comment>
<keyword evidence="2" id="KW-1185">Reference proteome</keyword>
<gene>
    <name evidence="1" type="ORF">ACFPZN_29290</name>
</gene>
<dbReference type="RefSeq" id="WP_378285466.1">
    <property type="nucleotide sequence ID" value="NZ_JBHSON010000045.1"/>
</dbReference>
<reference evidence="2" key="1">
    <citation type="journal article" date="2019" name="Int. J. Syst. Evol. Microbiol.">
        <title>The Global Catalogue of Microorganisms (GCM) 10K type strain sequencing project: providing services to taxonomists for standard genome sequencing and annotation.</title>
        <authorList>
            <consortium name="The Broad Institute Genomics Platform"/>
            <consortium name="The Broad Institute Genome Sequencing Center for Infectious Disease"/>
            <person name="Wu L."/>
            <person name="Ma J."/>
        </authorList>
    </citation>
    <scope>NUCLEOTIDE SEQUENCE [LARGE SCALE GENOMIC DNA]</scope>
    <source>
        <strain evidence="2">KCTC 42087</strain>
    </source>
</reference>
<evidence type="ECO:0000313" key="2">
    <source>
        <dbReference type="Proteomes" id="UP001596074"/>
    </source>
</evidence>
<accession>A0ABW1A6A1</accession>
<dbReference type="EMBL" id="JBHSON010000045">
    <property type="protein sequence ID" value="MFC5749739.1"/>
    <property type="molecule type" value="Genomic_DNA"/>
</dbReference>